<evidence type="ECO:0000313" key="2">
    <source>
        <dbReference type="Proteomes" id="UP000664534"/>
    </source>
</evidence>
<proteinExistence type="predicted"/>
<reference evidence="1" key="1">
    <citation type="submission" date="2021-03" db="EMBL/GenBank/DDBJ databases">
        <authorList>
            <person name="Tagirdzhanova G."/>
        </authorList>
    </citation>
    <scope>NUCLEOTIDE SEQUENCE</scope>
</reference>
<accession>A0A8H3IF47</accession>
<comment type="caution">
    <text evidence="1">The sequence shown here is derived from an EMBL/GenBank/DDBJ whole genome shotgun (WGS) entry which is preliminary data.</text>
</comment>
<protein>
    <submittedName>
        <fullName evidence="1">Uncharacterized protein</fullName>
    </submittedName>
</protein>
<keyword evidence="2" id="KW-1185">Reference proteome</keyword>
<evidence type="ECO:0000313" key="1">
    <source>
        <dbReference type="EMBL" id="CAF9916238.1"/>
    </source>
</evidence>
<sequence>MEGKQLEEELFYGEVNNNWKHDAVLVRKIMENCSEEVRKVIFDTGCFTDGGRERLFNHIRRGNRGSALGLLLTLLPNLALMRFNRSTGSARQFKKIVQRITKPCGRKSSATHEKGSRVLTKLREVEFRGIDPRPEGWNAYEDFDHARHFTKLPSMRKVSAGFAKSPSQLSKDSWIEVGSRASNIDEISGVATILGALLEHAKTSLEFLDLTENWSPPEDDKPIHTSLKSFEKLKEAKLNCELYAPAYNEREDDGGKSILVLVHAGEKLIGIRSDDSESRSLHTSKLVDMLPSSIMSIEFYGRVAMKHVKAMLQGLVEHRADHLPQLEKFVFTEQRDGRRQRRKWPRRCSKGVAKLVSS</sequence>
<dbReference type="EMBL" id="CAJPDT010000016">
    <property type="protein sequence ID" value="CAF9916238.1"/>
    <property type="molecule type" value="Genomic_DNA"/>
</dbReference>
<dbReference type="OrthoDB" id="5421601at2759"/>
<name>A0A8H3IF47_9LECA</name>
<organism evidence="1 2">
    <name type="scientific">Imshaugia aleurites</name>
    <dbReference type="NCBI Taxonomy" id="172621"/>
    <lineage>
        <taxon>Eukaryota</taxon>
        <taxon>Fungi</taxon>
        <taxon>Dikarya</taxon>
        <taxon>Ascomycota</taxon>
        <taxon>Pezizomycotina</taxon>
        <taxon>Lecanoromycetes</taxon>
        <taxon>OSLEUM clade</taxon>
        <taxon>Lecanoromycetidae</taxon>
        <taxon>Lecanorales</taxon>
        <taxon>Lecanorineae</taxon>
        <taxon>Parmeliaceae</taxon>
        <taxon>Imshaugia</taxon>
    </lineage>
</organism>
<dbReference type="AlphaFoldDB" id="A0A8H3IF47"/>
<gene>
    <name evidence="1" type="ORF">IMSHALPRED_003017</name>
</gene>
<dbReference type="Proteomes" id="UP000664534">
    <property type="component" value="Unassembled WGS sequence"/>
</dbReference>